<evidence type="ECO:0000313" key="3">
    <source>
        <dbReference type="Proteomes" id="UP000238924"/>
    </source>
</evidence>
<sequence length="84" mass="9238">MERGHVTIGNDGSVKSQEFGDASNIKDNGNESYQMTFYNANESNKEITVTFLFSSDNNGTFTFEVQDSLDKGKGTLTKTTVSLQ</sequence>
<organism evidence="2 3">
    <name type="scientific">Brachyspira murdochii</name>
    <dbReference type="NCBI Taxonomy" id="84378"/>
    <lineage>
        <taxon>Bacteria</taxon>
        <taxon>Pseudomonadati</taxon>
        <taxon>Spirochaetota</taxon>
        <taxon>Spirochaetia</taxon>
        <taxon>Brachyspirales</taxon>
        <taxon>Brachyspiraceae</taxon>
        <taxon>Brachyspira</taxon>
    </lineage>
</organism>
<evidence type="ECO:0000313" key="2">
    <source>
        <dbReference type="EMBL" id="PPS23134.1"/>
    </source>
</evidence>
<evidence type="ECO:0000256" key="1">
    <source>
        <dbReference type="SAM" id="MobiDB-lite"/>
    </source>
</evidence>
<feature type="region of interest" description="Disordered" evidence="1">
    <location>
        <begin position="1"/>
        <end position="27"/>
    </location>
</feature>
<comment type="caution">
    <text evidence="2">The sequence shown here is derived from an EMBL/GenBank/DDBJ whole genome shotgun (WGS) entry which is preliminary data.</text>
</comment>
<reference evidence="2 3" key="1">
    <citation type="submission" date="2014-04" db="EMBL/GenBank/DDBJ databases">
        <title>Whole genome sequence of 'Brachyspira hampsonii' D13-03603F2.</title>
        <authorList>
            <person name="Patterson A.H."/>
            <person name="Chaban B."/>
            <person name="Fernando C."/>
            <person name="Harding J.C."/>
            <person name="Hill J.E."/>
        </authorList>
    </citation>
    <scope>NUCLEOTIDE SEQUENCE [LARGE SCALE GENOMIC DNA]</scope>
    <source>
        <strain evidence="2 3">D13-03603F2</strain>
    </source>
</reference>
<gene>
    <name evidence="2" type="ORF">DJ52_00695</name>
</gene>
<dbReference type="RefSeq" id="WP_104617807.1">
    <property type="nucleotide sequence ID" value="NZ_JJMJ01000016.1"/>
</dbReference>
<dbReference type="Proteomes" id="UP000238924">
    <property type="component" value="Unassembled WGS sequence"/>
</dbReference>
<proteinExistence type="predicted"/>
<name>A0ABX5B946_9SPIR</name>
<protein>
    <submittedName>
        <fullName evidence="2">Uncharacterized protein</fullName>
    </submittedName>
</protein>
<dbReference type="EMBL" id="JJMJ01000016">
    <property type="protein sequence ID" value="PPS23134.1"/>
    <property type="molecule type" value="Genomic_DNA"/>
</dbReference>
<accession>A0ABX5B946</accession>
<keyword evidence="3" id="KW-1185">Reference proteome</keyword>